<dbReference type="EMBL" id="MVGC01000219">
    <property type="protein sequence ID" value="RJE21565.1"/>
    <property type="molecule type" value="Genomic_DNA"/>
</dbReference>
<organism evidence="2 3">
    <name type="scientific">Aspergillus sclerotialis</name>
    <dbReference type="NCBI Taxonomy" id="2070753"/>
    <lineage>
        <taxon>Eukaryota</taxon>
        <taxon>Fungi</taxon>
        <taxon>Dikarya</taxon>
        <taxon>Ascomycota</taxon>
        <taxon>Pezizomycotina</taxon>
        <taxon>Eurotiomycetes</taxon>
        <taxon>Eurotiomycetidae</taxon>
        <taxon>Eurotiales</taxon>
        <taxon>Aspergillaceae</taxon>
        <taxon>Aspergillus</taxon>
        <taxon>Aspergillus subgen. Polypaecilum</taxon>
    </lineage>
</organism>
<evidence type="ECO:0000313" key="3">
    <source>
        <dbReference type="Proteomes" id="UP000266188"/>
    </source>
</evidence>
<evidence type="ECO:0000259" key="1">
    <source>
        <dbReference type="Pfam" id="PF01965"/>
    </source>
</evidence>
<dbReference type="SUPFAM" id="SSF52317">
    <property type="entry name" value="Class I glutamine amidotransferase-like"/>
    <property type="match status" value="1"/>
</dbReference>
<protein>
    <submittedName>
        <fullName evidence="2">ThiJ PfpI family protein</fullName>
    </submittedName>
</protein>
<dbReference type="InterPro" id="IPR002818">
    <property type="entry name" value="DJ-1/PfpI"/>
</dbReference>
<gene>
    <name evidence="2" type="ORF">PHISCL_06085</name>
</gene>
<sequence length="246" mass="26796">MAPKDPLKVGVLLPGVVQLLDLSAIDLIYMTTPEYLSACGLPTPLVNLGRPCEIHYIGKEGAGALKGCTASISMRLTNSLDDKPVAPGNLDVLMIPGPEPSLVPEAEYLEYIQRHHEAGTTILSICTGTFVCGHSGIVKKKRVTGPRGLIPTLKAKFPEAGLWDSEMRVVKDGNLWTSGGITNGHDLVAEYLRETYPDALVNTILAMADVPVRSLKYDSSVARDNTFFLWQFMKALPSVMMRMIWA</sequence>
<feature type="domain" description="DJ-1/PfpI" evidence="1">
    <location>
        <begin position="51"/>
        <end position="193"/>
    </location>
</feature>
<dbReference type="InterPro" id="IPR052158">
    <property type="entry name" value="INH-QAR"/>
</dbReference>
<dbReference type="Gene3D" id="3.40.50.880">
    <property type="match status" value="1"/>
</dbReference>
<dbReference type="Proteomes" id="UP000266188">
    <property type="component" value="Unassembled WGS sequence"/>
</dbReference>
<dbReference type="Pfam" id="PF01965">
    <property type="entry name" value="DJ-1_PfpI"/>
    <property type="match status" value="1"/>
</dbReference>
<dbReference type="PANTHER" id="PTHR43130:SF7">
    <property type="entry name" value="DJ-1_PFPI DOMAIN-CONTAINING PROTEIN"/>
    <property type="match status" value="1"/>
</dbReference>
<keyword evidence="3" id="KW-1185">Reference proteome</keyword>
<proteinExistence type="predicted"/>
<accession>A0A3A2ZU97</accession>
<reference evidence="3" key="1">
    <citation type="submission" date="2017-02" db="EMBL/GenBank/DDBJ databases">
        <authorList>
            <person name="Tafer H."/>
            <person name="Lopandic K."/>
        </authorList>
    </citation>
    <scope>NUCLEOTIDE SEQUENCE [LARGE SCALE GENOMIC DNA]</scope>
    <source>
        <strain evidence="3">CBS 366.77</strain>
    </source>
</reference>
<dbReference type="PANTHER" id="PTHR43130">
    <property type="entry name" value="ARAC-FAMILY TRANSCRIPTIONAL REGULATOR"/>
    <property type="match status" value="1"/>
</dbReference>
<dbReference type="InterPro" id="IPR029062">
    <property type="entry name" value="Class_I_gatase-like"/>
</dbReference>
<comment type="caution">
    <text evidence="2">The sequence shown here is derived from an EMBL/GenBank/DDBJ whole genome shotgun (WGS) entry which is preliminary data.</text>
</comment>
<name>A0A3A2ZU97_9EURO</name>
<dbReference type="OrthoDB" id="5424793at2759"/>
<evidence type="ECO:0000313" key="2">
    <source>
        <dbReference type="EMBL" id="RJE21565.1"/>
    </source>
</evidence>
<dbReference type="AlphaFoldDB" id="A0A3A2ZU97"/>
<dbReference type="STRING" id="2070753.A0A3A2ZU97"/>